<sequence>MAAVLLLLSLFSGLYIYKAGLKEGKEISSSAQPMDGTNNINNQIENNGSKSAENTVENQIENEAGKDVKNNITNNITNNVEVNVQGDGDVVNTISNNISNSVTNQNTGGSGNGNGDGGNGSGGNGDDDGNNSGSGQSWGIDTASPLTEELSVCVRDNFGDPKVVGRYLGEKEGVSSGLTKEEVDLIKSNNDEILLIHNRFDDAAGFDKGVEEAEEAIGLAQEIGAPQGTALFADIEPNYPVDAEFIIGWYETVSSSSYAPGIYGIFAGDEALTAAFTEAVNQDASIQDDTYLWTAAPNVGITTEEDAPEYRPQAPEGSKVIGWQYGLDAQACNIDTNLFNNEYTDVLW</sequence>
<feature type="compositionally biased region" description="Polar residues" evidence="1">
    <location>
        <begin position="28"/>
        <end position="37"/>
    </location>
</feature>
<evidence type="ECO:0000259" key="2">
    <source>
        <dbReference type="Pfam" id="PF08924"/>
    </source>
</evidence>
<evidence type="ECO:0000313" key="3">
    <source>
        <dbReference type="EMBL" id="RIW31885.1"/>
    </source>
</evidence>
<evidence type="ECO:0000313" key="4">
    <source>
        <dbReference type="Proteomes" id="UP000265801"/>
    </source>
</evidence>
<name>A0A3A1QYE3_9BACI</name>
<dbReference type="OrthoDB" id="2080590at2"/>
<dbReference type="AlphaFoldDB" id="A0A3A1QYE3"/>
<dbReference type="EMBL" id="QXIR01000020">
    <property type="protein sequence ID" value="RIW31885.1"/>
    <property type="molecule type" value="Genomic_DNA"/>
</dbReference>
<accession>A0A3A1QYE3</accession>
<dbReference type="Pfam" id="PF08924">
    <property type="entry name" value="Rv2525c_GlyHyd-like"/>
    <property type="match status" value="1"/>
</dbReference>
<feature type="compositionally biased region" description="Low complexity" evidence="1">
    <location>
        <begin position="95"/>
        <end position="107"/>
    </location>
</feature>
<keyword evidence="4" id="KW-1185">Reference proteome</keyword>
<organism evidence="3 4">
    <name type="scientific">Bacillus salacetis</name>
    <dbReference type="NCBI Taxonomy" id="2315464"/>
    <lineage>
        <taxon>Bacteria</taxon>
        <taxon>Bacillati</taxon>
        <taxon>Bacillota</taxon>
        <taxon>Bacilli</taxon>
        <taxon>Bacillales</taxon>
        <taxon>Bacillaceae</taxon>
        <taxon>Bacillus</taxon>
    </lineage>
</organism>
<evidence type="ECO:0000256" key="1">
    <source>
        <dbReference type="SAM" id="MobiDB-lite"/>
    </source>
</evidence>
<dbReference type="Proteomes" id="UP000265801">
    <property type="component" value="Unassembled WGS sequence"/>
</dbReference>
<feature type="compositionally biased region" description="Gly residues" evidence="1">
    <location>
        <begin position="108"/>
        <end position="124"/>
    </location>
</feature>
<gene>
    <name evidence="3" type="ORF">D3H55_14530</name>
</gene>
<dbReference type="InterPro" id="IPR015020">
    <property type="entry name" value="Rv2525c-like_Glyco_Hydro-like"/>
</dbReference>
<reference evidence="3 4" key="1">
    <citation type="submission" date="2018-09" db="EMBL/GenBank/DDBJ databases">
        <title>Bacillus saliacetes sp. nov., isolated from Thai shrimp paste (Ka-pi).</title>
        <authorList>
            <person name="Daroonpunt R."/>
            <person name="Tanasupawat S."/>
            <person name="Yiamsombut S."/>
        </authorList>
    </citation>
    <scope>NUCLEOTIDE SEQUENCE [LARGE SCALE GENOMIC DNA]</scope>
    <source>
        <strain evidence="3 4">SKP7-4</strain>
    </source>
</reference>
<dbReference type="SUPFAM" id="SSF51445">
    <property type="entry name" value="(Trans)glycosidases"/>
    <property type="match status" value="1"/>
</dbReference>
<dbReference type="Gene3D" id="3.20.20.80">
    <property type="entry name" value="Glycosidases"/>
    <property type="match status" value="1"/>
</dbReference>
<comment type="caution">
    <text evidence="3">The sequence shown here is derived from an EMBL/GenBank/DDBJ whole genome shotgun (WGS) entry which is preliminary data.</text>
</comment>
<protein>
    <submittedName>
        <fullName evidence="3">DUF1906 domain-containing protein</fullName>
    </submittedName>
</protein>
<feature type="compositionally biased region" description="Low complexity" evidence="1">
    <location>
        <begin position="38"/>
        <end position="47"/>
    </location>
</feature>
<dbReference type="InterPro" id="IPR017853">
    <property type="entry name" value="GH"/>
</dbReference>
<feature type="region of interest" description="Disordered" evidence="1">
    <location>
        <begin position="95"/>
        <end position="141"/>
    </location>
</feature>
<feature type="domain" description="Rv2525c-like glycoside hydrolase-like" evidence="2">
    <location>
        <begin position="162"/>
        <end position="267"/>
    </location>
</feature>
<proteinExistence type="predicted"/>
<feature type="region of interest" description="Disordered" evidence="1">
    <location>
        <begin position="28"/>
        <end position="55"/>
    </location>
</feature>